<feature type="compositionally biased region" description="Polar residues" evidence="2">
    <location>
        <begin position="1215"/>
        <end position="1230"/>
    </location>
</feature>
<dbReference type="PANTHER" id="PTHR14931">
    <property type="entry name" value="GENE 340-RELATED"/>
    <property type="match status" value="1"/>
</dbReference>
<evidence type="ECO:0000256" key="2">
    <source>
        <dbReference type="SAM" id="MobiDB-lite"/>
    </source>
</evidence>
<feature type="region of interest" description="Disordered" evidence="2">
    <location>
        <begin position="1188"/>
        <end position="1230"/>
    </location>
</feature>
<dbReference type="InterPro" id="IPR028104">
    <property type="entry name" value="DUF4553"/>
</dbReference>
<dbReference type="Pfam" id="PF15090">
    <property type="entry name" value="DUF4553"/>
    <property type="match status" value="1"/>
</dbReference>
<feature type="non-terminal residue" evidence="4">
    <location>
        <position position="1230"/>
    </location>
</feature>
<reference evidence="4 5" key="1">
    <citation type="journal article" date="2023" name="bioRxiv">
        <title>Conserved and derived expression patterns and positive selection on dental genes reveal complex evolutionary context of ever-growing rodent molars.</title>
        <authorList>
            <person name="Calamari Z.T."/>
            <person name="Song A."/>
            <person name="Cohen E."/>
            <person name="Akter M."/>
            <person name="Roy R.D."/>
            <person name="Hallikas O."/>
            <person name="Christensen M.M."/>
            <person name="Li P."/>
            <person name="Marangoni P."/>
            <person name="Jernvall J."/>
            <person name="Klein O.D."/>
        </authorList>
    </citation>
    <scope>NUCLEOTIDE SEQUENCE [LARGE SCALE GENOMIC DNA]</scope>
    <source>
        <strain evidence="4">V071</strain>
    </source>
</reference>
<dbReference type="AlphaFoldDB" id="A0AAW0J6X9"/>
<feature type="region of interest" description="Disordered" evidence="2">
    <location>
        <begin position="1123"/>
        <end position="1164"/>
    </location>
</feature>
<feature type="region of interest" description="Disordered" evidence="2">
    <location>
        <begin position="1049"/>
        <end position="1070"/>
    </location>
</feature>
<dbReference type="GO" id="GO:0003677">
    <property type="term" value="F:DNA binding"/>
    <property type="evidence" value="ECO:0007669"/>
    <property type="project" value="UniProtKB-KW"/>
</dbReference>
<feature type="domain" description="HTH psq-type" evidence="3">
    <location>
        <begin position="120"/>
        <end position="151"/>
    </location>
</feature>
<dbReference type="PANTHER" id="PTHR14931:SF1">
    <property type="entry name" value="LIGAND DEPENDENT NUCLEAR RECEPTOR COREPRESSOR LIKE"/>
    <property type="match status" value="1"/>
</dbReference>
<dbReference type="Pfam" id="PF05225">
    <property type="entry name" value="HTH_psq"/>
    <property type="match status" value="2"/>
</dbReference>
<proteinExistence type="predicted"/>
<feature type="domain" description="HTH psq-type" evidence="3">
    <location>
        <begin position="366"/>
        <end position="392"/>
    </location>
</feature>
<dbReference type="InterPro" id="IPR009057">
    <property type="entry name" value="Homeodomain-like_sf"/>
</dbReference>
<dbReference type="InterPro" id="IPR007889">
    <property type="entry name" value="HTH_Psq"/>
</dbReference>
<dbReference type="Proteomes" id="UP001488838">
    <property type="component" value="Unassembled WGS sequence"/>
</dbReference>
<organism evidence="4 5">
    <name type="scientific">Myodes glareolus</name>
    <name type="common">Bank vole</name>
    <name type="synonym">Clethrionomys glareolus</name>
    <dbReference type="NCBI Taxonomy" id="447135"/>
    <lineage>
        <taxon>Eukaryota</taxon>
        <taxon>Metazoa</taxon>
        <taxon>Chordata</taxon>
        <taxon>Craniata</taxon>
        <taxon>Vertebrata</taxon>
        <taxon>Euteleostomi</taxon>
        <taxon>Mammalia</taxon>
        <taxon>Eutheria</taxon>
        <taxon>Euarchontoglires</taxon>
        <taxon>Glires</taxon>
        <taxon>Rodentia</taxon>
        <taxon>Myomorpha</taxon>
        <taxon>Muroidea</taxon>
        <taxon>Cricetidae</taxon>
        <taxon>Arvicolinae</taxon>
        <taxon>Myodes</taxon>
    </lineage>
</organism>
<evidence type="ECO:0000313" key="4">
    <source>
        <dbReference type="EMBL" id="KAK7822029.1"/>
    </source>
</evidence>
<comment type="caution">
    <text evidence="4">The sequence shown here is derived from an EMBL/GenBank/DDBJ whole genome shotgun (WGS) entry which is preliminary data.</text>
</comment>
<accession>A0AAW0J6X9</accession>
<dbReference type="SUPFAM" id="SSF46689">
    <property type="entry name" value="Homeodomain-like"/>
    <property type="match status" value="1"/>
</dbReference>
<keyword evidence="1" id="KW-0238">DNA-binding</keyword>
<feature type="region of interest" description="Disordered" evidence="2">
    <location>
        <begin position="337"/>
        <end position="361"/>
    </location>
</feature>
<name>A0AAW0J6X9_MYOGA</name>
<keyword evidence="5" id="KW-1185">Reference proteome</keyword>
<gene>
    <name evidence="4" type="ORF">U0070_006578</name>
</gene>
<evidence type="ECO:0000256" key="1">
    <source>
        <dbReference type="ARBA" id="ARBA00023125"/>
    </source>
</evidence>
<dbReference type="Gene3D" id="1.10.10.60">
    <property type="entry name" value="Homeodomain-like"/>
    <property type="match status" value="1"/>
</dbReference>
<protein>
    <recommendedName>
        <fullName evidence="3">HTH psq-type domain-containing protein</fullName>
    </recommendedName>
</protein>
<dbReference type="EMBL" id="JBBHLL010000061">
    <property type="protein sequence ID" value="KAK7822029.1"/>
    <property type="molecule type" value="Genomic_DNA"/>
</dbReference>
<sequence length="1230" mass="138491">MKKMIRQFAIEYISKSGKIQENRNGSIGASLVYKSIQMNQAEHCIQDEQEGPLDLTVTRTQEQTAQQGDGVLDLSTKKTSIKSEESSICDPSSENAVAGRLHRNREDYVERSAEFADGLLSKALKDIQSGALDINKAGILYGIPQKTLLLHLEALPAGKPASFKNKTRDFNDSYSYKDSKETCAVLQKVALWARAQTERTEKSKLNLLETSELKFPTASSYLHQLTLQKMVTQFKEKNESLQYETSNPPVQLKIPQLRVNSVSKSQPDGSGLLDVMYQVSKTSSVLEGTALQKLKNILPKQNKVECSGPVTHSSVDSYFLHGDLSPLCLNSKNGTIDGTSENTEDGLDRKDNKQPRKKRGRYRQYDHEIMEEAIAMVMSGKMSVSKAQGIYGEATKMEKGKSALNKVLESLCIHHHQQVLAMLKFLVQEQNAASICCCNSSCTMSSESQKPLFEDDFHGLFCSCEYRLAERGCLHNERQNPGLMPLPVCIKELHCLSCQTVTVEHIKTVMNSGIESSYNAHRCCCGQLAKNNSTKSAFHSPLLSREVCDLSDSLKDTCRSRSPSPPPLSPVETGGFEKWKDIVSELSTLENNKLETSTNQPPSLTPAEISIHKCDQDSKINKTKQSGNFDSVLLDTSSSCTSNYEKEQETMLEKTCREEKLDQQCSKLDKVRPTDADIFKNESNSAVVSIPPKHSIRARKPFHFLHSLASSGSLTYKSALRHKSCKLHLQKGKSPKKKYRQSSFKLASKGFPGYRRSRKAEKCLEDKKLMPISEVSLDPVISSSPLLRWWATSTSNDSLLEELNNRFEQITNAWVQVSRDEAQNPVHRAGSTESDGFKAASPLETCLVELEVSPVKMLFQKKYNLNELCTWFMQTTETQSLSLVRKANARNPLEVISTKGIKLGVKCCGFNASPFRKHFKKFAVSSPSKSVGKFHILHKMVGSPLLNVRRNLTLARLKRTEFKSLHCERWRKEEKPHSHRTTDWNSKSRNLKFFCQNQFLTKTERETNAVTSLSGKSTVGSQWALPLETRVNFPQERVAVNDITTTDSLESQVKSETKENGTGCGQTRSEKGQRLENVFSNNWKSKTLKDCRIFLRKINCLEHRNTFKLNTIIYSPESVDSEIQMQGEESKRFNLRSHSARQNSFKTHNKERGNVKATSPASDRLTDELYSSQLSKLVNFEKNAGHSEALSKLNKRKRPPWKTTEMPPKRHKRQSCNNGQKTNCCTKSQV</sequence>
<evidence type="ECO:0000313" key="5">
    <source>
        <dbReference type="Proteomes" id="UP001488838"/>
    </source>
</evidence>
<evidence type="ECO:0000259" key="3">
    <source>
        <dbReference type="Pfam" id="PF05225"/>
    </source>
</evidence>